<gene>
    <name evidence="3" type="ORF">LCGC14_0221530</name>
</gene>
<feature type="domain" description="CMP/dCMP-type deaminase" evidence="2">
    <location>
        <begin position="7"/>
        <end position="126"/>
    </location>
</feature>
<comment type="caution">
    <text evidence="3">The sequence shown here is derived from an EMBL/GenBank/DDBJ whole genome shotgun (WGS) entry which is preliminary data.</text>
</comment>
<evidence type="ECO:0000256" key="1">
    <source>
        <dbReference type="ARBA" id="ARBA00022801"/>
    </source>
</evidence>
<dbReference type="Pfam" id="PF00383">
    <property type="entry name" value="dCMP_cyt_deam_1"/>
    <property type="match status" value="1"/>
</dbReference>
<dbReference type="GO" id="GO:0004132">
    <property type="term" value="F:dCMP deaminase activity"/>
    <property type="evidence" value="ECO:0007669"/>
    <property type="project" value="TreeGrafter"/>
</dbReference>
<dbReference type="AlphaFoldDB" id="A0A0F9UDP0"/>
<proteinExistence type="predicted"/>
<dbReference type="EMBL" id="LAZR01000105">
    <property type="protein sequence ID" value="KKN91285.1"/>
    <property type="molecule type" value="Genomic_DNA"/>
</dbReference>
<name>A0A0F9UDP0_9ZZZZ</name>
<dbReference type="Gene3D" id="3.40.140.10">
    <property type="entry name" value="Cytidine Deaminase, domain 2"/>
    <property type="match status" value="1"/>
</dbReference>
<keyword evidence="1" id="KW-0378">Hydrolase</keyword>
<dbReference type="InterPro" id="IPR002125">
    <property type="entry name" value="CMP_dCMP_dom"/>
</dbReference>
<dbReference type="InterPro" id="IPR016193">
    <property type="entry name" value="Cytidine_deaminase-like"/>
</dbReference>
<dbReference type="PANTHER" id="PTHR11086">
    <property type="entry name" value="DEOXYCYTIDYLATE DEAMINASE-RELATED"/>
    <property type="match status" value="1"/>
</dbReference>
<sequence>MLRTRINWDDYFMVQALWAKVRSPDSSTQCGCVLVDKRGRPIGQGYNGYPRNIDDSKMPQTRPEKYPSILHSEENAISNSVGDLEGATVYVTGPPCIHCWAHIIQKGIKRVVYGPITTSSKGLYSDAQLDNPNQVVADMLENQDIEVVRWIPNNYELIKEELELIRRLVMGALGEIDVGIN</sequence>
<accession>A0A0F9UDP0</accession>
<organism evidence="3">
    <name type="scientific">marine sediment metagenome</name>
    <dbReference type="NCBI Taxonomy" id="412755"/>
    <lineage>
        <taxon>unclassified sequences</taxon>
        <taxon>metagenomes</taxon>
        <taxon>ecological metagenomes</taxon>
    </lineage>
</organism>
<evidence type="ECO:0000259" key="2">
    <source>
        <dbReference type="PROSITE" id="PS51747"/>
    </source>
</evidence>
<dbReference type="SUPFAM" id="SSF53927">
    <property type="entry name" value="Cytidine deaminase-like"/>
    <property type="match status" value="1"/>
</dbReference>
<dbReference type="GO" id="GO:0005737">
    <property type="term" value="C:cytoplasm"/>
    <property type="evidence" value="ECO:0007669"/>
    <property type="project" value="TreeGrafter"/>
</dbReference>
<dbReference type="PROSITE" id="PS51747">
    <property type="entry name" value="CYT_DCMP_DEAMINASES_2"/>
    <property type="match status" value="1"/>
</dbReference>
<dbReference type="PANTHER" id="PTHR11086:SF18">
    <property type="entry name" value="DEOXYCYTIDYLATE DEAMINASE"/>
    <property type="match status" value="1"/>
</dbReference>
<reference evidence="3" key="1">
    <citation type="journal article" date="2015" name="Nature">
        <title>Complex archaea that bridge the gap between prokaryotes and eukaryotes.</title>
        <authorList>
            <person name="Spang A."/>
            <person name="Saw J.H."/>
            <person name="Jorgensen S.L."/>
            <person name="Zaremba-Niedzwiedzka K."/>
            <person name="Martijn J."/>
            <person name="Lind A.E."/>
            <person name="van Eijk R."/>
            <person name="Schleper C."/>
            <person name="Guy L."/>
            <person name="Ettema T.J."/>
        </authorList>
    </citation>
    <scope>NUCLEOTIDE SEQUENCE</scope>
</reference>
<evidence type="ECO:0000313" key="3">
    <source>
        <dbReference type="EMBL" id="KKN91285.1"/>
    </source>
</evidence>
<dbReference type="InterPro" id="IPR015517">
    <property type="entry name" value="dCMP_deaminase-rel"/>
</dbReference>
<protein>
    <recommendedName>
        <fullName evidence="2">CMP/dCMP-type deaminase domain-containing protein</fullName>
    </recommendedName>
</protein>